<comment type="subcellular location">
    <subcellularLocation>
        <location evidence="1">Nucleus</location>
    </subcellularLocation>
</comment>
<dbReference type="Proteomes" id="UP000179179">
    <property type="component" value="Unassembled WGS sequence"/>
</dbReference>
<evidence type="ECO:0008006" key="5">
    <source>
        <dbReference type="Google" id="ProtNLM"/>
    </source>
</evidence>
<keyword evidence="2" id="KW-0539">Nucleus</keyword>
<comment type="caution">
    <text evidence="3">The sequence shown here is derived from an EMBL/GenBank/DDBJ whole genome shotgun (WGS) entry which is preliminary data.</text>
</comment>
<dbReference type="EMBL" id="LYCR01000017">
    <property type="protein sequence ID" value="OGM48267.1"/>
    <property type="molecule type" value="Genomic_DNA"/>
</dbReference>
<dbReference type="PANTHER" id="PTHR37534">
    <property type="entry name" value="TRANSCRIPTIONAL ACTIVATOR PROTEIN UGA3"/>
    <property type="match status" value="1"/>
</dbReference>
<gene>
    <name evidence="3" type="ORF">ABOM_002114</name>
</gene>
<dbReference type="PANTHER" id="PTHR37534:SF11">
    <property type="entry name" value="ZN(II)2CYS6 TRANSCRIPTION FACTOR (EUROFUNG)"/>
    <property type="match status" value="1"/>
</dbReference>
<dbReference type="OrthoDB" id="3031538at2759"/>
<protein>
    <recommendedName>
        <fullName evidence="5">Zn(II)2Cys6 transcription factor</fullName>
    </recommendedName>
</protein>
<evidence type="ECO:0000256" key="1">
    <source>
        <dbReference type="ARBA" id="ARBA00004123"/>
    </source>
</evidence>
<evidence type="ECO:0000313" key="4">
    <source>
        <dbReference type="Proteomes" id="UP000179179"/>
    </source>
</evidence>
<dbReference type="AlphaFoldDB" id="A0A1F8A997"/>
<keyword evidence="4" id="KW-1185">Reference proteome</keyword>
<dbReference type="STRING" id="109264.A0A1F8A997"/>
<sequence>MPQNPPLRDKEAAQVAANVGNERLNAMRPILCVSAASGEGRSDIPLVPIVDSKVDVRLMRYWLVATSQMLSVDSSNNPFSFPILRYVTASPSLAHLLQSASAAQEAYFYQPKMSVSLEKRGQALSALRQELQTRSSSLSHCFLTLLMLGMSSSWMTVGPTDYGREHLVAARAVADMILKTRDSKMEELDHLTMGIYVYWDMTCSFCLDPVDHLIERDNSLKMYVKQARHQFHPITTHSIDLYHLLGQISRYCRMTVDGGGRNLVLEAYSEKSLNEYKSIESDATAQLLTEAFRKHGLLLLYRFCGKPGFCEITTPVLAETGHYIHQLALDIVELILQVKSTSPYLNLQTVPLLSAGAEMTLCDALQRNQIRQRLKEVYSTNRLVSTLWVLELLEELWGVHDTGSTHITWLELMLNKNWRLREG</sequence>
<organism evidence="3 4">
    <name type="scientific">Aspergillus bombycis</name>
    <dbReference type="NCBI Taxonomy" id="109264"/>
    <lineage>
        <taxon>Eukaryota</taxon>
        <taxon>Fungi</taxon>
        <taxon>Dikarya</taxon>
        <taxon>Ascomycota</taxon>
        <taxon>Pezizomycotina</taxon>
        <taxon>Eurotiomycetes</taxon>
        <taxon>Eurotiomycetidae</taxon>
        <taxon>Eurotiales</taxon>
        <taxon>Aspergillaceae</taxon>
        <taxon>Aspergillus</taxon>
    </lineage>
</organism>
<evidence type="ECO:0000256" key="2">
    <source>
        <dbReference type="ARBA" id="ARBA00023242"/>
    </source>
</evidence>
<dbReference type="GO" id="GO:0005634">
    <property type="term" value="C:nucleus"/>
    <property type="evidence" value="ECO:0007669"/>
    <property type="project" value="UniProtKB-SubCell"/>
</dbReference>
<name>A0A1F8A997_9EURO</name>
<evidence type="ECO:0000313" key="3">
    <source>
        <dbReference type="EMBL" id="OGM48267.1"/>
    </source>
</evidence>
<dbReference type="InterPro" id="IPR021858">
    <property type="entry name" value="Fun_TF"/>
</dbReference>
<dbReference type="GO" id="GO:0003700">
    <property type="term" value="F:DNA-binding transcription factor activity"/>
    <property type="evidence" value="ECO:0007669"/>
    <property type="project" value="TreeGrafter"/>
</dbReference>
<dbReference type="GeneID" id="34445504"/>
<accession>A0A1F8A997</accession>
<dbReference type="GO" id="GO:0045944">
    <property type="term" value="P:positive regulation of transcription by RNA polymerase II"/>
    <property type="evidence" value="ECO:0007669"/>
    <property type="project" value="TreeGrafter"/>
</dbReference>
<reference evidence="3 4" key="1">
    <citation type="journal article" date="2016" name="Genome Biol. Evol.">
        <title>Draft genome sequence of an aflatoxigenic Aspergillus species, A. bombycis.</title>
        <authorList>
            <person name="Moore G.G."/>
            <person name="Mack B.M."/>
            <person name="Beltz S.B."/>
            <person name="Gilbert M.K."/>
        </authorList>
    </citation>
    <scope>NUCLEOTIDE SEQUENCE [LARGE SCALE GENOMIC DNA]</scope>
    <source>
        <strain evidence="4">NRRL 26010</strain>
    </source>
</reference>
<proteinExistence type="predicted"/>
<dbReference type="Pfam" id="PF11951">
    <property type="entry name" value="Fungal_trans_2"/>
    <property type="match status" value="1"/>
</dbReference>
<dbReference type="RefSeq" id="XP_022391984.1">
    <property type="nucleotide sequence ID" value="XM_022529244.1"/>
</dbReference>
<dbReference type="GO" id="GO:0000976">
    <property type="term" value="F:transcription cis-regulatory region binding"/>
    <property type="evidence" value="ECO:0007669"/>
    <property type="project" value="TreeGrafter"/>
</dbReference>